<dbReference type="CDD" id="cd04494">
    <property type="entry name" value="BRCA2DBD_OB2"/>
    <property type="match status" value="1"/>
</dbReference>
<keyword evidence="9" id="KW-0130">Cell adhesion</keyword>
<evidence type="ECO:0000256" key="4">
    <source>
        <dbReference type="ARBA" id="ARBA00022553"/>
    </source>
</evidence>
<feature type="compositionally biased region" description="Gly residues" evidence="18">
    <location>
        <begin position="5708"/>
        <end position="5717"/>
    </location>
</feature>
<dbReference type="InterPro" id="IPR015252">
    <property type="entry name" value="BRCA2_hlx"/>
</dbReference>
<dbReference type="InterPro" id="IPR020894">
    <property type="entry name" value="Cadherin_CS"/>
</dbReference>
<name>A0AAD9DN40_9TELE</name>
<dbReference type="InterPro" id="IPR036315">
    <property type="entry name" value="BRCA2_hlx_sf"/>
</dbReference>
<feature type="domain" description="Cadherin" evidence="20">
    <location>
        <begin position="798"/>
        <end position="901"/>
    </location>
</feature>
<keyword evidence="3" id="KW-0245">EGF-like domain</keyword>
<dbReference type="InterPro" id="IPR012340">
    <property type="entry name" value="NA-bd_OB-fold"/>
</dbReference>
<feature type="domain" description="Cadherin" evidence="20">
    <location>
        <begin position="102"/>
        <end position="234"/>
    </location>
</feature>
<keyword evidence="11 19" id="KW-0472">Membrane</keyword>
<comment type="subunit">
    <text evidence="14">Heterophilic interaction with FAT4; this interaction affects their respective protein levels.</text>
</comment>
<feature type="domain" description="Cadherin" evidence="20">
    <location>
        <begin position="696"/>
        <end position="797"/>
    </location>
</feature>
<dbReference type="InterPro" id="IPR055077">
    <property type="entry name" value="BRCA2_TR2"/>
</dbReference>
<dbReference type="FunFam" id="2.60.40.60:FF:000181">
    <property type="entry name" value="Predicted protein"/>
    <property type="match status" value="1"/>
</dbReference>
<evidence type="ECO:0000256" key="1">
    <source>
        <dbReference type="ARBA" id="ARBA00004251"/>
    </source>
</evidence>
<dbReference type="FunFam" id="2.60.40.60:FF:000035">
    <property type="entry name" value="Protocadherin Fat 3"/>
    <property type="match status" value="2"/>
</dbReference>
<evidence type="ECO:0000256" key="12">
    <source>
        <dbReference type="ARBA" id="ARBA00023157"/>
    </source>
</evidence>
<feature type="domain" description="Cadherin" evidence="20">
    <location>
        <begin position="4441"/>
        <end position="4472"/>
    </location>
</feature>
<evidence type="ECO:0000256" key="7">
    <source>
        <dbReference type="ARBA" id="ARBA00022737"/>
    </source>
</evidence>
<dbReference type="SMART" id="SM00112">
    <property type="entry name" value="CA"/>
    <property type="match status" value="38"/>
</dbReference>
<dbReference type="SMART" id="SM01341">
    <property type="entry name" value="Tower"/>
    <property type="match status" value="1"/>
</dbReference>
<feature type="domain" description="Cadherin" evidence="20">
    <location>
        <begin position="5315"/>
        <end position="5417"/>
    </location>
</feature>
<feature type="region of interest" description="Disordered" evidence="18">
    <location>
        <begin position="5982"/>
        <end position="6009"/>
    </location>
</feature>
<keyword evidence="12" id="KW-1015">Disulfide bond</keyword>
<dbReference type="FunFam" id="2.60.40.60:FF:000465">
    <property type="entry name" value="Dachsous cadherin-related 1a"/>
    <property type="match status" value="1"/>
</dbReference>
<dbReference type="FunFam" id="2.60.40.60:FF:000150">
    <property type="entry name" value="Dachsous cadherin-related 1"/>
    <property type="match status" value="1"/>
</dbReference>
<dbReference type="InterPro" id="IPR002126">
    <property type="entry name" value="Cadherin-like_dom"/>
</dbReference>
<evidence type="ECO:0000256" key="19">
    <source>
        <dbReference type="SAM" id="Phobius"/>
    </source>
</evidence>
<dbReference type="FunFam" id="2.60.40.60:FF:000039">
    <property type="entry name" value="FAT atypical cadherin 3"/>
    <property type="match status" value="1"/>
</dbReference>
<feature type="domain" description="Cadherin" evidence="20">
    <location>
        <begin position="3485"/>
        <end position="3599"/>
    </location>
</feature>
<dbReference type="FunFam" id="2.60.40.60:FF:000081">
    <property type="entry name" value="protocadherin Fat 4"/>
    <property type="match status" value="1"/>
</dbReference>
<dbReference type="PRINTS" id="PR00205">
    <property type="entry name" value="CADHERIN"/>
</dbReference>
<dbReference type="GO" id="GO:0005509">
    <property type="term" value="F:calcium ion binding"/>
    <property type="evidence" value="ECO:0007669"/>
    <property type="project" value="UniProtKB-UniRule"/>
</dbReference>
<keyword evidence="2" id="KW-1003">Cell membrane</keyword>
<feature type="domain" description="Cadherin" evidence="20">
    <location>
        <begin position="3378"/>
        <end position="3480"/>
    </location>
</feature>
<dbReference type="EMBL" id="JAROKS010000025">
    <property type="protein sequence ID" value="KAK1786454.1"/>
    <property type="molecule type" value="Genomic_DNA"/>
</dbReference>
<dbReference type="PROSITE" id="PS00232">
    <property type="entry name" value="CADHERIN_1"/>
    <property type="match status" value="19"/>
</dbReference>
<dbReference type="Gene3D" id="2.60.40.60">
    <property type="entry name" value="Cadherins"/>
    <property type="match status" value="40"/>
</dbReference>
<evidence type="ECO:0000256" key="2">
    <source>
        <dbReference type="ARBA" id="ARBA00022475"/>
    </source>
</evidence>
<dbReference type="Pfam" id="PF09103">
    <property type="entry name" value="BRCA-2_OB1"/>
    <property type="match status" value="1"/>
</dbReference>
<feature type="domain" description="Cadherin" evidence="20">
    <location>
        <begin position="4993"/>
        <end position="5093"/>
    </location>
</feature>
<dbReference type="Pfam" id="PF09169">
    <property type="entry name" value="BRCA-2_helical"/>
    <property type="match status" value="1"/>
</dbReference>
<feature type="domain" description="Cadherin" evidence="20">
    <location>
        <begin position="3697"/>
        <end position="3807"/>
    </location>
</feature>
<dbReference type="GO" id="GO:0003183">
    <property type="term" value="P:mitral valve morphogenesis"/>
    <property type="evidence" value="ECO:0007669"/>
    <property type="project" value="UniProtKB-ARBA"/>
</dbReference>
<dbReference type="InterPro" id="IPR015205">
    <property type="entry name" value="Tower_dom"/>
</dbReference>
<evidence type="ECO:0000256" key="6">
    <source>
        <dbReference type="ARBA" id="ARBA00022729"/>
    </source>
</evidence>
<gene>
    <name evidence="21" type="ORF">P4O66_018148</name>
</gene>
<feature type="domain" description="Cadherin" evidence="20">
    <location>
        <begin position="3063"/>
        <end position="3165"/>
    </location>
</feature>
<dbReference type="SUPFAM" id="SSF50249">
    <property type="entry name" value="Nucleic acid-binding proteins"/>
    <property type="match status" value="3"/>
</dbReference>
<feature type="domain" description="Cadherin" evidence="20">
    <location>
        <begin position="2596"/>
        <end position="2693"/>
    </location>
</feature>
<keyword evidence="8 17" id="KW-0106">Calcium</keyword>
<feature type="domain" description="Cadherin" evidence="20">
    <location>
        <begin position="3167"/>
        <end position="3271"/>
    </location>
</feature>
<evidence type="ECO:0000313" key="22">
    <source>
        <dbReference type="Proteomes" id="UP001239994"/>
    </source>
</evidence>
<keyword evidence="22" id="KW-1185">Reference proteome</keyword>
<feature type="domain" description="Cadherin" evidence="20">
    <location>
        <begin position="2865"/>
        <end position="2957"/>
    </location>
</feature>
<feature type="domain" description="Cadherin" evidence="20">
    <location>
        <begin position="4700"/>
        <end position="4785"/>
    </location>
</feature>
<evidence type="ECO:0000256" key="9">
    <source>
        <dbReference type="ARBA" id="ARBA00022889"/>
    </source>
</evidence>
<evidence type="ECO:0000256" key="11">
    <source>
        <dbReference type="ARBA" id="ARBA00023136"/>
    </source>
</evidence>
<feature type="region of interest" description="Disordered" evidence="18">
    <location>
        <begin position="5708"/>
        <end position="5741"/>
    </location>
</feature>
<dbReference type="SUPFAM" id="SSF49313">
    <property type="entry name" value="Cadherin-like"/>
    <property type="match status" value="39"/>
</dbReference>
<evidence type="ECO:0000259" key="20">
    <source>
        <dbReference type="PROSITE" id="PS50268"/>
    </source>
</evidence>
<feature type="domain" description="Cadherin" evidence="20">
    <location>
        <begin position="5418"/>
        <end position="5522"/>
    </location>
</feature>
<protein>
    <recommendedName>
        <fullName evidence="15">Protocadherin-16</fullName>
    </recommendedName>
    <alternativeName>
        <fullName evidence="16">Protein dachsous homolog 1</fullName>
    </alternativeName>
</protein>
<keyword evidence="5 19" id="KW-0812">Transmembrane</keyword>
<feature type="domain" description="Cadherin" evidence="20">
    <location>
        <begin position="595"/>
        <end position="695"/>
    </location>
</feature>
<feature type="domain" description="Cadherin" evidence="20">
    <location>
        <begin position="2694"/>
        <end position="2800"/>
    </location>
</feature>
<feature type="domain" description="Cadherin" evidence="20">
    <location>
        <begin position="2265"/>
        <end position="2364"/>
    </location>
</feature>
<feature type="domain" description="Cadherin" evidence="20">
    <location>
        <begin position="338"/>
        <end position="438"/>
    </location>
</feature>
<feature type="transmembrane region" description="Helical" evidence="19">
    <location>
        <begin position="5635"/>
        <end position="5661"/>
    </location>
</feature>
<sequence>MNTFILCALNLSSDAGTIVGLLEVTHGEQHRSLVFSVLEDDGDGLFLLNPHSGEFLLSRTLDFEAERFYVLTAAAQHGDRHPLWVRVYFNVVDVNDNPPVFNLDVYSVFLPEDAPVGVCFLTLIVSDADDVNIFKEICLSPLLTKYCIPQDNPLVTGINGDVDIAVISGDNEDRFSVNQQRDLCLKGELDRERIIMYSLLIRAKDRSLPEDTRLTATVRVSVHVEDVNDNAPVFISDSTVTCPEDSLLQSVVTTVHAEDADSGSNGNIVYSLVNSGEGAFKINHTTGVIYLQKLLDREREDVITVTLTARDKGLPQLASSMNLTVMVEDVNDHDPVFSQTFYSVFIYEDHPRGMTLLQVQAHDDDTGSNGEVQYQISESGFVVDSVLGIVTIMDQVDREQKSFYSLTVTAVDQGDVQRSATATINITILDINDCVPVFSQDLLTVHILENGEDPTGTIHEVISFLGLPPLTGTGTLLVVVDDVNDNRPVFDADEFSTFIAEDAPAGTVFARMFALDKDVGVNGKVRYFVKSADMPFSINEMTGELFSMGALDRETTESYSMIVIACDGHPEHPLSSSATVLVRVGDVNDHSPQFVNGPYVANVPNELAKGSIVSAVSAKDPDEGKNGQLKFSLHGQYVHLFTISLDTGTVYTREALRRTSDITVNVRVQDGGAFPKTDTTTLTVRFQNASNFPSVTMYVHKYSLYEDTQPGTLVAVASAETYRTRPVFFYLASEDTGEVFELHPRTGDMNVKGSLDFETNTEFHIVVEARDSGLPPFSTYVEIYLNVSDVNDNPPVFTQEEYRCEVSENIPASWVCDVLATDADSALYGQVQYIILSGNIDGTFIIDKTHGTLTTTKSLDREDIPEYRLTIKATDTDDSGHTSTAVVSVIVLDTNDHAPHFSQIFFTKIPEDAPVGFSVLQITALDEDIGNNAIISYNILHQNESIPFNIDKNSGYIILMGALDREQQEHYIIRVNANDSSWSISTDVTIDITDINDNRPVFSQTTYSVISPETKVQEIFLLQVQAMDRDLGQNAQILYFIDPSSEKFIVNASTGDISTKQPITLYESETQIFNITVVAVDCGTPPFNSSVNVIVMFVRYNHFPPTFLPFRTLLSVPFTLPVGTELLTLTAVDEDFPAKTNNVEYFISGGNASRYFGIEPHSGRVWLNRTLRQSFNSSLSLIVTAKDKGLPPLSSQTDIYFEVTLENLFTPHFSENHVTFSVPEDLSLGSVIGKVQARDEDDGVNGLVSYSFENGNGNGLFSIGLLSGLIKIVNPLDFEKVANDQFLIIAKDGGWYSKTGKIIVTINITDVNDNPPQSLELARDIQDMRIRKKKRQTVRPLPGSLYLAKTSGVTRISLREAVGHKNPVQHTQEELYQRGVHRKASQISSENAESFRFGWAEFFGREALAETGGVQLADGGWLIPNNEASAGKEEFYRALCDTPGVDPKLISEAWVYNHYRWIVWKQASMERTFPEVYGGLCLTPEQVLLQLKLRYDIEVDHSRRSALKKIMEMDDTPAKTLVLCMCGIATSVRNQVGTEKAAAPTDPRLEAPAAVVWLTDGWYSIKSLLDLPLSSMLRKGRLRVGGKIIVHGAELIGSQDACAPLEAPDSLMLKISANSTRPARWDAKMGFHKDPRPFQVSLSSLYSTGGVVGCVDIIVLRSYPTQWMEKLSGGVFVFRNERAEDREARRHSSAKQKNLELLFFKIQAQFEKEEEKKKKTRNHRRTFTRQEIERLQDGEELYEAVESDPGYMETHLSVQQVEAVNSYRRGVAEQRQAELQERVRRAVQEAHKAEGGCLNRDVTPVWKLAIADSNDQHGNHVYTLNIWRPSAELSSLLREGGRYKAYHLATSETKKHSASAHVQFTATKKTQFQELEVCPEQLSKCFPLRRVASFRELQDPRFSSPCGEVDLVGYVISVLDRQGSSPLVYLVDDGLDFVSVRTSGSLVQLAVEDLVRPMALLAVSNLRPQRLCAPVPDLYAGEQSLFSTHPKDAHIKGAMARINSFVQGYKSFFSVAEEKLSNLIPPGCSNSFPSLRTPGFLPKQNIRIVSLLFLNLVFATPQQAGRVFSPFTPVSKPSPSPAGGSEPKDPRSVKRKRGIDYLSRIPSPPPITPLGTGTSPSVNRTFNPPRRSETPQCPRSGLDPSPSSAALPVEEQWVKDEELALINTQALDGMGQAHGEGPSPPALAPLPRKRLDTFGGNELPRQLTLWIRHLRSGGAVEMKNVLTGAGRTVMDRTHRGRTWDRRLLVLLCVALEAFAAHSSMASGTLELQLDEEQPAGTVVGDVSAGLPPGITASLYFISDHEGTGVSTDLDIDESTGIIKTAKVLDREVQDRYNFIAVTMTGVTVEVTILVNDINDHVPMFPRKRATFKIPEQTAIGTKFPLEPALDADKGQLTTQGYIITDGNMGQAFLLETRRGSNQVLYLDLVVNAILDREKRSSYTLLLEAFDGGSPKKTGQMTLDVMVQDINDNAPVFNQSRYHTTISENLQPGNSLLQVFASDADEGDNGLVHYEINRRQSDPDHYFVIDSRTGVITLNKPLDYEMRRVHELVVQAKDNATHPEVTNTFVTIHVRDYNDNQPTMTIIFLSEDGSPRISEGAQPGQYVARISVTDPDYGEYSNVNVSLEGGDGKFALTTKDNIIYLICVDDILDREEQDHYELRVMATDSGTPPLHAESSFTIQVTDVNDNPPLFDQQEYIQVIPEVIFPGSFVLQVTARDKDQGPNGEVQYSILRNPETHSDWFSIDAITGIITTLTQLDYEMDTSPRAIVVATDKGRPPLSSTAVVKVILQDINDNEPIFGSKFYNASLKENTAAGTCFMETLIQQSTQEDMDEEAPPSEVSSEGDLVFLSQGALCLTLSPFVCPGTLDIQVIARDPDGGSFGSVSYSLGTGSGSPIPPHFTINKDSGRICTSTSLDRDQGPASYDFIVTAVDGGGLSSVAYVRVDLLDVNDNRPAFYPLHYAVSLSTQSSPGTSVVRVTAHDPDAGENGRVTYHTAPGGSSPFFTLNKDTGVISLSRSLHGKANTVVPMVISAQDGGGLVAPLNARVNISVVAGLVAPPVFERSQYFFTVPEDALRGTRVGTVRASTKTGLLKDISYTISSGDPTGYFTVDPDTGVVRTGLPLDRESQPALELEIQARSGSPPAFGQTRVRITVADVNDNAPVFLPSSSESLILSEDMRAGAVVHKIQAEDRDSGLNGVVTFDLLPGAGHRTFSVDRSTGDVRLIASLSYETTPRYDLLVVGKDMGAPQLSATFTLVVHVQADDDQGPAFDTHTYRVELKEGTALNTHFLQVRALSREPGTSSPPQYHLRPDGDAASFGVVSDSGWLFVKGALDREAKEVYLLTVLATSGHGHLKKTGSATVRVAITDENDNAPRLAQERAFLAVQENLLPGTGFGRLAAVDRDAGLNSRLVYRLLHPDRHFQINSHTGEISTRLVLDREHQSSYQLVVVVQDSGTPPRSATGTAFISVLDENDNAPSFTPAWPGRELFIQVMEGQPSGLLLGTVTAKDPDEGENGTVFYSMSGPRSERFSLHPLTGELHSSTPLVHAERPEYSLAVTATDRGSPPQSSTATLRIQVLGSNKGASAANVVSVSLNPTEGDKPGSVVGSVRSPNSQMLPEAGTVTYAVVGGTDRDGTFMVDRQTGDVYLARELDFERAPRYTLQIEVDDFSTPLPKSHFVTLEVNVQDSNDHSPEFPEDPVTIVVPEDTEPGSPIHTFRATDKDGSGPNSDLTYSIIRQWPGTPDLLHLDPSTGVLSLGQTLDHESASSLMLVVQATDSPADASRRRCSTVTAQVFVTDVNDNAPSFTSPGMVGVMEDQPVGFVLLHVMAQDPDRGENGRVSYRIRDGNAEGKFSLSPNTGALSVLKPLDSEEQTHFNLTVLAEDHGVPQMTSVQQLTVQVIDVNDEVPFFQESAYEAFVTENQPAGATVLVVSASDLDQGSNGFVSYGGITQDAFSIHPVTGVITTNKVLDRETQEDYTMTGTPPLDRYIPPRQVHPTSTDTPHRDRYSPLCQVHPTSTGTPHLDKYIPPQQVHPTSTGTPHLGKYTPPQQVHPTSTGTPPSTGTPYCDRYTPPRQEHPTVTGTPPPNRYTPPQQVHPTSTGTPHLDRYTPPQLVHPTSTGTPHLDRYSPLCQVHPTVTGTAHCVRYTPPQQVHPTMTGTAHCDRYTPPQQVHPTSTGTPPPQQVHPTSTGTPPLDKYIPPQQVHPTLAGTPPPNRYTPLNRYTPPWQVHPTSTGTPHLDRYTPLNWYTPTSTGTPHLDRYSPLCQVHPTSFRYTPPRQVHPTVTGTPHHDRHTPPWQVHPPLNRYPPPNRYTPPRQVHPTMTGTPPTLAGTPHLDRYTPNRYTPPVTGTPHCDRHTPPWQVHPPSTGTPHLDRYTPPRQVHPTVTGTPHLGKYTPPQQVHPPSTAVPIKCHNTTERDCCRKLAFGNDGGKKKNLRVSQTVYAKDGGSPPNFAKTTVHITVLDQNDHRPAFGRVYYSLEVPENQDSVSLFTLRARDLDAGAGGLVQYKITDGDPSGDFHLDRKSGVLSTSRALDREKKGRYTLSVEARDLGTPALSSSVTLDITVLDLNDNSPTFASSSYAVEVAEDAPEGSFILEVTATDRDEGPNGQVLYFLSRESRGMFTVDQHAGRIITASVLDREKAATYSFQLYAVDSSPAHPRNASVQVTVHVVDVNDNAPYFITDPLVCNVSGSGAASRRVLATMRAEDRDFGANGSVFYRFASPVKGFTINSLTGDIQATEMLHSLTQGQRTLIVQAMDQGSPPQSSIGVVVVYVREQSYRGIRFARTSKDVSLQENAAKGTAVVKIQAQYPDGSHSGITYSIFSGNTRQSFSIGSTTGDIWVESSEGLDFEETPRLRLVVKAETASSSSFMAVNLILQDVNDNLPRFQLHNYIAYVREAQGYDFPIIQVLADDLDQGQNGQVTYSIRSSSMSGLFKVNPLTGSISTAAIMDREIWTQTKLVVMATDRGSPRLAGSATLTVIIVDLNDNHPTIPVPREVRVPENTLIGTVITQVTGNDVDSGPALSYSLYLDSDSQGKFGIHRYGGGISLTATLDYEERTWYTVTIKTSDSVHQSEANLTVLVEDVNDNSPAFTRDLYQVTLAEHSPAGSSVITVTATDQDSGENGKVTYRVVSTRDMFYIDPSNGTLFINQRVEFDSDCPSFLVVVEASDGGTPPLTSLATVQVHMSDVNDNAPLFHQMEYRAALSENELPGSTILTLEAADKDLSRDNCGFDFAIASGNIGNAFQIDSSVSFHEGHGFQIAGTLILADRLDFEAVPTYNLTIVASDRGIPQRSSTTSVLITITDTNDNPPAFSKAEYSIVLSEGTETSTEILCLSALDPDSAPNGQVQYSISSGDESELFLLDQRTGALHLRRSLDSERQSSHMLIVKASDGQGLFALAPVTVEVKDVNDNRPVFPLKTLTASVRENLAQNTLVTTLYAIDQDTGAFGQLRYYIMDKSGSGKESFVVNQTSGEVRARSSFDFEKMNSFHFVAVAMDAGNYSATATVQVYVTGEDEYDPVFTSSHFSFHVPQGAKKGQNIGQVLASDEDGGVDGIVLYSLAESSPYFDVNISTGMVSLKLDANGRHASRSKRDIRQMTLKVIAHSPLESSRVGTAQVTIDITHTAFGLTTDVNMLLVGVIATSLAVIMVLIIVAAVLFFLRSRRKKYQEAHRRIVTSGTVLETLDEAKVHRSEKLYHQTLPGYAAVQGGGGGGPYTRGGSLDPSHSSGRGSADAEAAEDDEIRMINEYPRVSSISSSIQEHIAARGPDSGIQQDADQLSDISGEPGMDAHQWFKGKKIGSIGGTLLAGQTPMYRDEGGGYLGVGRGLNISQPKDYTFPEDGKPIVAGSLTAIVASDEELRGSYNWDYLLNWCPQFQPLANVFTEIARLKDENAPVNPRRPFQPKAKMDPKLRIDPPPLITSVAHPGAKTVLPKPAVGRTLPQLSLKRSPISHDGSSVAMSPSFSPSLSPLAACSPAISPFGISQGPSAPSTSTTEHSLEHSEEAELRI</sequence>
<feature type="domain" description="Cadherin" evidence="20">
    <location>
        <begin position="3912"/>
        <end position="3982"/>
    </location>
</feature>
<feature type="domain" description="Cadherin" evidence="20">
    <location>
        <begin position="4889"/>
        <end position="4993"/>
    </location>
</feature>
<dbReference type="FunFam" id="2.60.40.60:FF:000201">
    <property type="entry name" value="Dachsous cadherin-related 1"/>
    <property type="match status" value="1"/>
</dbReference>
<accession>A0AAD9DN40</accession>
<dbReference type="SUPFAM" id="SSF81872">
    <property type="entry name" value="BRCA2 helical domain"/>
    <property type="match status" value="1"/>
</dbReference>
<keyword evidence="7" id="KW-0677">Repeat</keyword>
<proteinExistence type="predicted"/>
<feature type="domain" description="Cadherin" evidence="20">
    <location>
        <begin position="4473"/>
        <end position="4576"/>
    </location>
</feature>
<evidence type="ECO:0000313" key="21">
    <source>
        <dbReference type="EMBL" id="KAK1786454.1"/>
    </source>
</evidence>
<dbReference type="Pfam" id="PF09104">
    <property type="entry name" value="BRCA-2_OB3"/>
    <property type="match status" value="1"/>
</dbReference>
<dbReference type="GO" id="GO:0016477">
    <property type="term" value="P:cell migration"/>
    <property type="evidence" value="ECO:0007669"/>
    <property type="project" value="UniProtKB-ARBA"/>
</dbReference>
<feature type="domain" description="Cadherin" evidence="20">
    <location>
        <begin position="4786"/>
        <end position="4888"/>
    </location>
</feature>
<dbReference type="Gene3D" id="2.40.50.140">
    <property type="entry name" value="Nucleic acid-binding proteins"/>
    <property type="match status" value="3"/>
</dbReference>
<dbReference type="FunFam" id="2.60.40.60:FF:000102">
    <property type="entry name" value="Dachsous cadherin-related 1b"/>
    <property type="match status" value="1"/>
</dbReference>
<dbReference type="FunFam" id="2.60.40.60:FF:000015">
    <property type="entry name" value="FAT atypical cadherin 1"/>
    <property type="match status" value="1"/>
</dbReference>
<evidence type="ECO:0000256" key="17">
    <source>
        <dbReference type="PROSITE-ProRule" id="PRU00043"/>
    </source>
</evidence>
<feature type="domain" description="Cadherin" evidence="20">
    <location>
        <begin position="5094"/>
        <end position="5197"/>
    </location>
</feature>
<feature type="compositionally biased region" description="Basic and acidic residues" evidence="18">
    <location>
        <begin position="5997"/>
        <end position="6009"/>
    </location>
</feature>
<evidence type="ECO:0000256" key="3">
    <source>
        <dbReference type="ARBA" id="ARBA00022536"/>
    </source>
</evidence>
<dbReference type="CDD" id="cd11304">
    <property type="entry name" value="Cadherin_repeat"/>
    <property type="match status" value="39"/>
</dbReference>
<dbReference type="FunFam" id="2.60.40.60:FF:000024">
    <property type="entry name" value="FAT atypical cadherin 3"/>
    <property type="match status" value="1"/>
</dbReference>
<dbReference type="InterPro" id="IPR015188">
    <property type="entry name" value="BRCA2_OB_3"/>
</dbReference>
<dbReference type="FunFam" id="2.60.40.60:FF:000254">
    <property type="entry name" value="Dachsous cadherin-related 1"/>
    <property type="match status" value="1"/>
</dbReference>
<keyword evidence="10 19" id="KW-1133">Transmembrane helix</keyword>
<keyword evidence="6" id="KW-0732">Signal</keyword>
<feature type="domain" description="Cadherin" evidence="20">
    <location>
        <begin position="3599"/>
        <end position="3696"/>
    </location>
</feature>
<feature type="domain" description="Cadherin" evidence="20">
    <location>
        <begin position="491"/>
        <end position="594"/>
    </location>
</feature>
<dbReference type="Pfam" id="PF09121">
    <property type="entry name" value="Tower"/>
    <property type="match status" value="1"/>
</dbReference>
<feature type="region of interest" description="Disordered" evidence="18">
    <location>
        <begin position="4273"/>
        <end position="4304"/>
    </location>
</feature>
<dbReference type="InterPro" id="IPR015919">
    <property type="entry name" value="Cadherin-like_sf"/>
</dbReference>
<feature type="domain" description="Cadherin" evidence="20">
    <location>
        <begin position="5198"/>
        <end position="5314"/>
    </location>
</feature>
<dbReference type="FunFam" id="2.60.40.60:FF:000116">
    <property type="entry name" value="Dachsous cadherin-related 2"/>
    <property type="match status" value="1"/>
</dbReference>
<feature type="region of interest" description="Disordered" evidence="18">
    <location>
        <begin position="3975"/>
        <end position="4104"/>
    </location>
</feature>
<dbReference type="InterPro" id="IPR048262">
    <property type="entry name" value="BRCA2_OB_2_dom"/>
</dbReference>
<reference evidence="21" key="1">
    <citation type="submission" date="2023-03" db="EMBL/GenBank/DDBJ databases">
        <title>Electrophorus voltai genome.</title>
        <authorList>
            <person name="Bian C."/>
        </authorList>
    </citation>
    <scope>NUCLEOTIDE SEQUENCE</scope>
    <source>
        <strain evidence="21">CB-2022</strain>
        <tissue evidence="21">Muscle</tissue>
    </source>
</reference>
<dbReference type="FunFam" id="2.60.40.60:FF:000158">
    <property type="entry name" value="Dachsous cadherin-related 1"/>
    <property type="match status" value="1"/>
</dbReference>
<keyword evidence="4" id="KW-0597">Phosphoprotein</keyword>
<feature type="domain" description="Cadherin" evidence="20">
    <location>
        <begin position="1214"/>
        <end position="1318"/>
    </location>
</feature>
<dbReference type="GO" id="GO:0007163">
    <property type="term" value="P:establishment or maintenance of cell polarity"/>
    <property type="evidence" value="ECO:0007669"/>
    <property type="project" value="UniProtKB-ARBA"/>
</dbReference>
<feature type="domain" description="Cadherin" evidence="20">
    <location>
        <begin position="12"/>
        <end position="101"/>
    </location>
</feature>
<dbReference type="Proteomes" id="UP001239994">
    <property type="component" value="Unassembled WGS sequence"/>
</dbReference>
<feature type="domain" description="Cadherin" evidence="20">
    <location>
        <begin position="2477"/>
        <end position="2583"/>
    </location>
</feature>
<feature type="region of interest" description="Disordered" evidence="18">
    <location>
        <begin position="4167"/>
        <end position="4195"/>
    </location>
</feature>
<feature type="domain" description="Cadherin" evidence="20">
    <location>
        <begin position="3807"/>
        <end position="3911"/>
    </location>
</feature>
<evidence type="ECO:0000256" key="13">
    <source>
        <dbReference type="ARBA" id="ARBA00023180"/>
    </source>
</evidence>
<dbReference type="GO" id="GO:0007156">
    <property type="term" value="P:homophilic cell adhesion via plasma membrane adhesion molecules"/>
    <property type="evidence" value="ECO:0007669"/>
    <property type="project" value="InterPro"/>
</dbReference>
<feature type="domain" description="Cadherin" evidence="20">
    <location>
        <begin position="2958"/>
        <end position="3062"/>
    </location>
</feature>
<comment type="caution">
    <text evidence="21">The sequence shown here is derived from an EMBL/GenBank/DDBJ whole genome shotgun (WGS) entry which is preliminary data.</text>
</comment>
<feature type="domain" description="Cadherin" evidence="20">
    <location>
        <begin position="901"/>
        <end position="1002"/>
    </location>
</feature>
<dbReference type="CDD" id="cd04493">
    <property type="entry name" value="BRCA2DBD_OB1"/>
    <property type="match status" value="1"/>
</dbReference>
<feature type="domain" description="Cadherin" evidence="20">
    <location>
        <begin position="5523"/>
        <end position="5622"/>
    </location>
</feature>
<evidence type="ECO:0000256" key="18">
    <source>
        <dbReference type="SAM" id="MobiDB-lite"/>
    </source>
</evidence>
<evidence type="ECO:0000256" key="16">
    <source>
        <dbReference type="ARBA" id="ARBA00079083"/>
    </source>
</evidence>
<feature type="region of interest" description="Disordered" evidence="18">
    <location>
        <begin position="2069"/>
        <end position="2149"/>
    </location>
</feature>
<feature type="compositionally biased region" description="Polar residues" evidence="18">
    <location>
        <begin position="4169"/>
        <end position="4179"/>
    </location>
</feature>
<dbReference type="Pfam" id="PF00028">
    <property type="entry name" value="Cadherin"/>
    <property type="match status" value="35"/>
</dbReference>
<dbReference type="FunFam" id="2.60.40.60:FF:000377">
    <property type="entry name" value="Dachsous cadherin-related 1a"/>
    <property type="match status" value="1"/>
</dbReference>
<organism evidence="21 22">
    <name type="scientific">Electrophorus voltai</name>
    <dbReference type="NCBI Taxonomy" id="2609070"/>
    <lineage>
        <taxon>Eukaryota</taxon>
        <taxon>Metazoa</taxon>
        <taxon>Chordata</taxon>
        <taxon>Craniata</taxon>
        <taxon>Vertebrata</taxon>
        <taxon>Euteleostomi</taxon>
        <taxon>Actinopterygii</taxon>
        <taxon>Neopterygii</taxon>
        <taxon>Teleostei</taxon>
        <taxon>Ostariophysi</taxon>
        <taxon>Gymnotiformes</taxon>
        <taxon>Gymnotoidei</taxon>
        <taxon>Gymnotidae</taxon>
        <taxon>Electrophorus</taxon>
    </lineage>
</organism>
<dbReference type="GO" id="GO:0003007">
    <property type="term" value="P:heart morphogenesis"/>
    <property type="evidence" value="ECO:0007669"/>
    <property type="project" value="UniProtKB-ARBA"/>
</dbReference>
<evidence type="ECO:0000256" key="14">
    <source>
        <dbReference type="ARBA" id="ARBA00062150"/>
    </source>
</evidence>
<feature type="domain" description="Cadherin" evidence="20">
    <location>
        <begin position="443"/>
        <end position="490"/>
    </location>
</feature>
<dbReference type="PROSITE" id="PS50268">
    <property type="entry name" value="CADHERIN_2"/>
    <property type="match status" value="41"/>
</dbReference>
<dbReference type="FunFam" id="2.60.40.60:FF:000140">
    <property type="entry name" value="Dachsous cadherin-related 1"/>
    <property type="match status" value="1"/>
</dbReference>
<feature type="compositionally biased region" description="Polar residues" evidence="18">
    <location>
        <begin position="4092"/>
        <end position="4104"/>
    </location>
</feature>
<dbReference type="InterPro" id="IPR015187">
    <property type="entry name" value="BRCA2_OB_1"/>
</dbReference>
<dbReference type="FunFam" id="2.60.40.60:FF:000020">
    <property type="entry name" value="Dachsous cadherin-related 1b"/>
    <property type="match status" value="10"/>
</dbReference>
<keyword evidence="13" id="KW-0325">Glycoprotein</keyword>
<feature type="domain" description="Cadherin" evidence="20">
    <location>
        <begin position="2365"/>
        <end position="2476"/>
    </location>
</feature>
<feature type="domain" description="Cadherin" evidence="20">
    <location>
        <begin position="4577"/>
        <end position="4681"/>
    </location>
</feature>
<dbReference type="Pfam" id="PF21318">
    <property type="entry name" value="BRCA2DBD_OB2"/>
    <property type="match status" value="1"/>
</dbReference>
<dbReference type="PANTHER" id="PTHR24026">
    <property type="entry name" value="FAT ATYPICAL CADHERIN-RELATED"/>
    <property type="match status" value="1"/>
</dbReference>
<feature type="domain" description="Cadherin" evidence="20">
    <location>
        <begin position="1003"/>
        <end position="1107"/>
    </location>
</feature>
<dbReference type="GO" id="GO:0005886">
    <property type="term" value="C:plasma membrane"/>
    <property type="evidence" value="ECO:0007669"/>
    <property type="project" value="UniProtKB-SubCell"/>
</dbReference>
<dbReference type="FunFam" id="2.60.40.60:FF:000060">
    <property type="entry name" value="Putative cadherin-23"/>
    <property type="match status" value="1"/>
</dbReference>
<evidence type="ECO:0000256" key="10">
    <source>
        <dbReference type="ARBA" id="ARBA00022989"/>
    </source>
</evidence>
<dbReference type="SUPFAM" id="SSF81878">
    <property type="entry name" value="BRCA2 tower domain"/>
    <property type="match status" value="1"/>
</dbReference>
<dbReference type="Pfam" id="PF22687">
    <property type="entry name" value="BRCA2_TR2"/>
    <property type="match status" value="1"/>
</dbReference>
<dbReference type="GO" id="GO:0048729">
    <property type="term" value="P:tissue morphogenesis"/>
    <property type="evidence" value="ECO:0007669"/>
    <property type="project" value="UniProtKB-ARBA"/>
</dbReference>
<feature type="compositionally biased region" description="Low complexity" evidence="18">
    <location>
        <begin position="4055"/>
        <end position="4067"/>
    </location>
</feature>
<dbReference type="GO" id="GO:0007399">
    <property type="term" value="P:nervous system development"/>
    <property type="evidence" value="ECO:0007669"/>
    <property type="project" value="UniProtKB-ARBA"/>
</dbReference>
<comment type="subcellular location">
    <subcellularLocation>
        <location evidence="1">Cell membrane</location>
        <topology evidence="1">Single-pass type I membrane protein</topology>
    </subcellularLocation>
</comment>
<dbReference type="GO" id="GO:0000724">
    <property type="term" value="P:double-strand break repair via homologous recombination"/>
    <property type="evidence" value="ECO:0007669"/>
    <property type="project" value="InterPro"/>
</dbReference>
<feature type="compositionally biased region" description="Polar residues" evidence="18">
    <location>
        <begin position="2115"/>
        <end position="2126"/>
    </location>
</feature>
<feature type="domain" description="Cadherin" evidence="20">
    <location>
        <begin position="234"/>
        <end position="337"/>
    </location>
</feature>
<evidence type="ECO:0000256" key="8">
    <source>
        <dbReference type="ARBA" id="ARBA00022837"/>
    </source>
</evidence>
<evidence type="ECO:0000256" key="5">
    <source>
        <dbReference type="ARBA" id="ARBA00022692"/>
    </source>
</evidence>
<dbReference type="FunFam" id="2.60.40.60:FF:000104">
    <property type="entry name" value="cadherin-23 isoform X1"/>
    <property type="match status" value="1"/>
</dbReference>
<evidence type="ECO:0000256" key="15">
    <source>
        <dbReference type="ARBA" id="ARBA00072299"/>
    </source>
</evidence>
<dbReference type="FunFam" id="2.60.40.60:FF:000007">
    <property type="entry name" value="Protocadherin alpha 2"/>
    <property type="match status" value="1"/>
</dbReference>
<feature type="domain" description="Cadherin" evidence="20">
    <location>
        <begin position="1108"/>
        <end position="1213"/>
    </location>
</feature>
<feature type="domain" description="Cadherin" evidence="20">
    <location>
        <begin position="3272"/>
        <end position="3377"/>
    </location>
</feature>
<dbReference type="Gene3D" id="6.10.70.10">
    <property type="match status" value="1"/>
</dbReference>
<dbReference type="PANTHER" id="PTHR24026:SF126">
    <property type="entry name" value="PROTOCADHERIN FAT 4"/>
    <property type="match status" value="1"/>
</dbReference>